<protein>
    <submittedName>
        <fullName evidence="1">Uncharacterized protein</fullName>
    </submittedName>
</protein>
<organism evidence="1 2">
    <name type="scientific">Harryflintia acetispora</name>
    <dbReference type="NCBI Taxonomy" id="1849041"/>
    <lineage>
        <taxon>Bacteria</taxon>
        <taxon>Bacillati</taxon>
        <taxon>Bacillota</taxon>
        <taxon>Clostridia</taxon>
        <taxon>Eubacteriales</taxon>
        <taxon>Oscillospiraceae</taxon>
        <taxon>Harryflintia</taxon>
    </lineage>
</organism>
<dbReference type="RefSeq" id="WP_079700004.1">
    <property type="nucleotide sequence ID" value="NZ_JADNAH010000002.1"/>
</dbReference>
<dbReference type="AlphaFoldDB" id="A0A9X8UIV2"/>
<comment type="caution">
    <text evidence="1">The sequence shown here is derived from an EMBL/GenBank/DDBJ whole genome shotgun (WGS) entry which is preliminary data.</text>
</comment>
<gene>
    <name evidence="1" type="ORF">EDD78_107119</name>
</gene>
<sequence>MTANRKEATPKTVVLVTNQFQCERIIHAGQTVADITKTELCVFSVQSGRYPQNPLALEHLYKVSKSHDATMNIVYGDDPVKLIISFIKHNKTQNVLTGLPQGEDSILCDVWRKFTHVRFFTVDGEGNTAEVTRAQIPARRKAKPASI</sequence>
<evidence type="ECO:0000313" key="2">
    <source>
        <dbReference type="Proteomes" id="UP000294682"/>
    </source>
</evidence>
<keyword evidence="2" id="KW-1185">Reference proteome</keyword>
<accession>A0A9X8UIV2</accession>
<reference evidence="1 2" key="1">
    <citation type="submission" date="2019-03" db="EMBL/GenBank/DDBJ databases">
        <title>Genomic Encyclopedia of Type Strains, Phase IV (KMG-IV): sequencing the most valuable type-strain genomes for metagenomic binning, comparative biology and taxonomic classification.</title>
        <authorList>
            <person name="Goeker M."/>
        </authorList>
    </citation>
    <scope>NUCLEOTIDE SEQUENCE [LARGE SCALE GENOMIC DNA]</scope>
    <source>
        <strain evidence="1 2">DSM 100433</strain>
    </source>
</reference>
<proteinExistence type="predicted"/>
<name>A0A9X8UIV2_9FIRM</name>
<dbReference type="OrthoDB" id="1707003at2"/>
<dbReference type="EMBL" id="SLUK01000007">
    <property type="protein sequence ID" value="TCL43017.1"/>
    <property type="molecule type" value="Genomic_DNA"/>
</dbReference>
<dbReference type="Proteomes" id="UP000294682">
    <property type="component" value="Unassembled WGS sequence"/>
</dbReference>
<evidence type="ECO:0000313" key="1">
    <source>
        <dbReference type="EMBL" id="TCL43017.1"/>
    </source>
</evidence>